<evidence type="ECO:0000313" key="2">
    <source>
        <dbReference type="EMBL" id="RAK53989.1"/>
    </source>
</evidence>
<gene>
    <name evidence="2" type="ORF">DJ017_05365</name>
</gene>
<accession>A0A328AH61</accession>
<evidence type="ECO:0000313" key="3">
    <source>
        <dbReference type="Proteomes" id="UP000249254"/>
    </source>
</evidence>
<dbReference type="Proteomes" id="UP000249254">
    <property type="component" value="Unassembled WGS sequence"/>
</dbReference>
<name>A0A328AH61_9CAUL</name>
<evidence type="ECO:0000256" key="1">
    <source>
        <dbReference type="SAM" id="MobiDB-lite"/>
    </source>
</evidence>
<proteinExistence type="predicted"/>
<dbReference type="RefSeq" id="WP_111527740.1">
    <property type="nucleotide sequence ID" value="NZ_JBHRSG010000002.1"/>
</dbReference>
<dbReference type="AlphaFoldDB" id="A0A328AH61"/>
<reference evidence="3" key="1">
    <citation type="submission" date="2018-05" db="EMBL/GenBank/DDBJ databases">
        <authorList>
            <person name="Li X."/>
        </authorList>
    </citation>
    <scope>NUCLEOTIDE SEQUENCE [LARGE SCALE GENOMIC DNA]</scope>
    <source>
        <strain evidence="3">LX32</strain>
    </source>
</reference>
<dbReference type="EMBL" id="QFYQ01000001">
    <property type="protein sequence ID" value="RAK53989.1"/>
    <property type="molecule type" value="Genomic_DNA"/>
</dbReference>
<feature type="compositionally biased region" description="Low complexity" evidence="1">
    <location>
        <begin position="31"/>
        <end position="44"/>
    </location>
</feature>
<feature type="region of interest" description="Disordered" evidence="1">
    <location>
        <begin position="27"/>
        <end position="64"/>
    </location>
</feature>
<comment type="caution">
    <text evidence="2">The sequence shown here is derived from an EMBL/GenBank/DDBJ whole genome shotgun (WGS) entry which is preliminary data.</text>
</comment>
<protein>
    <submittedName>
        <fullName evidence="2">Uncharacterized protein</fullName>
    </submittedName>
</protein>
<keyword evidence="3" id="KW-1185">Reference proteome</keyword>
<sequence>MTYRQLKPDLTGSSESLEDLLERLRSLSKHPMGPKGRRFPPGFGHFVSSRRPPGGAGAAEAPIPADKGLADACAAY</sequence>
<organism evidence="2 3">
    <name type="scientific">Phenylobacterium soli</name>
    <dbReference type="NCBI Taxonomy" id="2170551"/>
    <lineage>
        <taxon>Bacteria</taxon>
        <taxon>Pseudomonadati</taxon>
        <taxon>Pseudomonadota</taxon>
        <taxon>Alphaproteobacteria</taxon>
        <taxon>Caulobacterales</taxon>
        <taxon>Caulobacteraceae</taxon>
        <taxon>Phenylobacterium</taxon>
    </lineage>
</organism>